<feature type="compositionally biased region" description="Basic and acidic residues" evidence="1">
    <location>
        <begin position="1"/>
        <end position="15"/>
    </location>
</feature>
<name>A0A0C2A305_9BACT</name>
<evidence type="ECO:0000313" key="2">
    <source>
        <dbReference type="EMBL" id="KIG17748.1"/>
    </source>
</evidence>
<proteinExistence type="predicted"/>
<protein>
    <submittedName>
        <fullName evidence="2">Uncharacterized protein</fullName>
    </submittedName>
</protein>
<dbReference type="EMBL" id="JMCC02000020">
    <property type="protein sequence ID" value="KIG17748.1"/>
    <property type="molecule type" value="Genomic_DNA"/>
</dbReference>
<accession>A0A0C2A305</accession>
<organism evidence="2 3">
    <name type="scientific">Enhygromyxa salina</name>
    <dbReference type="NCBI Taxonomy" id="215803"/>
    <lineage>
        <taxon>Bacteria</taxon>
        <taxon>Pseudomonadati</taxon>
        <taxon>Myxococcota</taxon>
        <taxon>Polyangia</taxon>
        <taxon>Nannocystales</taxon>
        <taxon>Nannocystaceae</taxon>
        <taxon>Enhygromyxa</taxon>
    </lineage>
</organism>
<evidence type="ECO:0000313" key="3">
    <source>
        <dbReference type="Proteomes" id="UP000031599"/>
    </source>
</evidence>
<gene>
    <name evidence="2" type="ORF">DB30_02781</name>
</gene>
<feature type="compositionally biased region" description="Polar residues" evidence="1">
    <location>
        <begin position="42"/>
        <end position="52"/>
    </location>
</feature>
<sequence length="71" mass="7612">MARSAAREDRQRDLGVEVASTQGSGQRVHLDMLGPNGRRCRASSSVTTNKPDQSARDAALAAQELGYPQSQ</sequence>
<feature type="region of interest" description="Disordered" evidence="1">
    <location>
        <begin position="1"/>
        <end position="57"/>
    </location>
</feature>
<dbReference type="AlphaFoldDB" id="A0A0C2A305"/>
<evidence type="ECO:0000256" key="1">
    <source>
        <dbReference type="SAM" id="MobiDB-lite"/>
    </source>
</evidence>
<dbReference type="Proteomes" id="UP000031599">
    <property type="component" value="Unassembled WGS sequence"/>
</dbReference>
<comment type="caution">
    <text evidence="2">The sequence shown here is derived from an EMBL/GenBank/DDBJ whole genome shotgun (WGS) entry which is preliminary data.</text>
</comment>
<reference evidence="2 3" key="1">
    <citation type="submission" date="2014-12" db="EMBL/GenBank/DDBJ databases">
        <title>Genome assembly of Enhygromyxa salina DSM 15201.</title>
        <authorList>
            <person name="Sharma G."/>
            <person name="Subramanian S."/>
        </authorList>
    </citation>
    <scope>NUCLEOTIDE SEQUENCE [LARGE SCALE GENOMIC DNA]</scope>
    <source>
        <strain evidence="2 3">DSM 15201</strain>
    </source>
</reference>